<dbReference type="Gene3D" id="3.40.50.300">
    <property type="entry name" value="P-loop containing nucleotide triphosphate hydrolases"/>
    <property type="match status" value="1"/>
</dbReference>
<gene>
    <name evidence="2" type="primary">msbA_3</name>
    <name evidence="2" type="ORF">NCTC13098_04509</name>
</gene>
<dbReference type="InterPro" id="IPR003439">
    <property type="entry name" value="ABC_transporter-like_ATP-bd"/>
</dbReference>
<dbReference type="AlphaFoldDB" id="A0A3P8JML3"/>
<keyword evidence="2" id="KW-0067">ATP-binding</keyword>
<reference evidence="2 3" key="1">
    <citation type="submission" date="2018-12" db="EMBL/GenBank/DDBJ databases">
        <authorList>
            <consortium name="Pathogen Informatics"/>
        </authorList>
    </citation>
    <scope>NUCLEOTIDE SEQUENCE [LARGE SCALE GENOMIC DNA]</scope>
    <source>
        <strain evidence="2 3">NCTC13098</strain>
    </source>
</reference>
<dbReference type="GO" id="GO:0005524">
    <property type="term" value="F:ATP binding"/>
    <property type="evidence" value="ECO:0007669"/>
    <property type="project" value="UniProtKB-KW"/>
</dbReference>
<protein>
    <submittedName>
        <fullName evidence="2">Lipid A export ATP-binding/permease protein MsbA</fullName>
        <ecNumber evidence="2">3.6.3.-</ecNumber>
    </submittedName>
</protein>
<dbReference type="InterPro" id="IPR027417">
    <property type="entry name" value="P-loop_NTPase"/>
</dbReference>
<name>A0A3P8JML3_RAOTE</name>
<sequence>MVRSLPQGFRTPVNNGGADLSAGQRQLIALARAQLASAHVLLLDEATSRLDRTAEETLMTSLTEGARAEGRTALVVAHRLTTACRCDRIAVLDKGRIAEYGTHDELLTADGLYARLWHDSVGNASAGSAARRTAGEIVG</sequence>
<evidence type="ECO:0000259" key="1">
    <source>
        <dbReference type="Pfam" id="PF00005"/>
    </source>
</evidence>
<feature type="domain" description="ABC transporter" evidence="1">
    <location>
        <begin position="11"/>
        <end position="48"/>
    </location>
</feature>
<evidence type="ECO:0000313" key="2">
    <source>
        <dbReference type="EMBL" id="VDR28128.1"/>
    </source>
</evidence>
<accession>A0A3P8JML3</accession>
<dbReference type="EMBL" id="LR131271">
    <property type="protein sequence ID" value="VDR28128.1"/>
    <property type="molecule type" value="Genomic_DNA"/>
</dbReference>
<dbReference type="SUPFAM" id="SSF52540">
    <property type="entry name" value="P-loop containing nucleoside triphosphate hydrolases"/>
    <property type="match status" value="1"/>
</dbReference>
<dbReference type="Proteomes" id="UP000274346">
    <property type="component" value="Chromosome"/>
</dbReference>
<dbReference type="PANTHER" id="PTHR43394:SF1">
    <property type="entry name" value="ATP-BINDING CASSETTE SUB-FAMILY B MEMBER 10, MITOCHONDRIAL"/>
    <property type="match status" value="1"/>
</dbReference>
<keyword evidence="2" id="KW-0547">Nucleotide-binding</keyword>
<organism evidence="2 3">
    <name type="scientific">Raoultella terrigena</name>
    <name type="common">Klebsiella terrigena</name>
    <dbReference type="NCBI Taxonomy" id="577"/>
    <lineage>
        <taxon>Bacteria</taxon>
        <taxon>Pseudomonadati</taxon>
        <taxon>Pseudomonadota</taxon>
        <taxon>Gammaproteobacteria</taxon>
        <taxon>Enterobacterales</taxon>
        <taxon>Enterobacteriaceae</taxon>
        <taxon>Klebsiella/Raoultella group</taxon>
        <taxon>Raoultella</taxon>
    </lineage>
</organism>
<dbReference type="InterPro" id="IPR039421">
    <property type="entry name" value="Type_1_exporter"/>
</dbReference>
<dbReference type="KEGG" id="rtg:NCTC13098_04509"/>
<dbReference type="PANTHER" id="PTHR43394">
    <property type="entry name" value="ATP-DEPENDENT PERMEASE MDL1, MITOCHONDRIAL"/>
    <property type="match status" value="1"/>
</dbReference>
<dbReference type="GO" id="GO:0015421">
    <property type="term" value="F:ABC-type oligopeptide transporter activity"/>
    <property type="evidence" value="ECO:0007669"/>
    <property type="project" value="TreeGrafter"/>
</dbReference>
<dbReference type="GO" id="GO:0016887">
    <property type="term" value="F:ATP hydrolysis activity"/>
    <property type="evidence" value="ECO:0007669"/>
    <property type="project" value="InterPro"/>
</dbReference>
<dbReference type="Pfam" id="PF00005">
    <property type="entry name" value="ABC_tran"/>
    <property type="match status" value="1"/>
</dbReference>
<keyword evidence="2" id="KW-0378">Hydrolase</keyword>
<dbReference type="EC" id="3.6.3.-" evidence="2"/>
<proteinExistence type="predicted"/>
<evidence type="ECO:0000313" key="3">
    <source>
        <dbReference type="Proteomes" id="UP000274346"/>
    </source>
</evidence>